<dbReference type="GO" id="GO:0045493">
    <property type="term" value="P:xylan catabolic process"/>
    <property type="evidence" value="ECO:0007669"/>
    <property type="project" value="UniProtKB-KW"/>
</dbReference>
<evidence type="ECO:0000256" key="11">
    <source>
        <dbReference type="SAM" id="SignalP"/>
    </source>
</evidence>
<keyword evidence="7 10" id="KW-0326">Glycosidase</keyword>
<evidence type="ECO:0000313" key="13">
    <source>
        <dbReference type="EMBL" id="KZS92000.1"/>
    </source>
</evidence>
<organism evidence="13 14">
    <name type="scientific">Sistotremastrum niveocremeum HHB9708</name>
    <dbReference type="NCBI Taxonomy" id="1314777"/>
    <lineage>
        <taxon>Eukaryota</taxon>
        <taxon>Fungi</taxon>
        <taxon>Dikarya</taxon>
        <taxon>Basidiomycota</taxon>
        <taxon>Agaricomycotina</taxon>
        <taxon>Agaricomycetes</taxon>
        <taxon>Sistotremastrales</taxon>
        <taxon>Sistotremastraceae</taxon>
        <taxon>Sertulicium</taxon>
        <taxon>Sertulicium niveocremeum</taxon>
    </lineage>
</organism>
<evidence type="ECO:0000256" key="8">
    <source>
        <dbReference type="ARBA" id="ARBA00023326"/>
    </source>
</evidence>
<sequence length="337" mass="37080">MISSILTFALSVSSLPLTAHAAAAVSTLKDAALPRYFGAALGQGHLQNASDPKFAQLAAQQFSAATPENEMKWEIVEPENGKFNFTPAEVIVQFTKRNNMKLRCHNLVWDSQLAPYVTTLPTSQVKQAMLSHIEGVVSHFAGDCYAWDVVNEPFNDDGTFKNDTFFNAMGEEYITLALQQARKFDPHAKLYINDFNIESANAKSDAMLTLAQGLVSKGLLDGIGFESHFILNELPPDIAGNMERFTSLGLDLAVTELDIRYDLPTTDADTTNQAQQFEEVINACQSVKRCVGVTTWGITDLYSWVPSTFAGQGGALLWDDDYNKKADWFSTINALAN</sequence>
<feature type="chain" id="PRO_5007853340" description="Beta-xylanase" evidence="11">
    <location>
        <begin position="22"/>
        <end position="337"/>
    </location>
</feature>
<dbReference type="InterPro" id="IPR044846">
    <property type="entry name" value="GH10"/>
</dbReference>
<dbReference type="PANTHER" id="PTHR31490">
    <property type="entry name" value="GLYCOSYL HYDROLASE"/>
    <property type="match status" value="1"/>
</dbReference>
<evidence type="ECO:0000256" key="4">
    <source>
        <dbReference type="ARBA" id="ARBA00022729"/>
    </source>
</evidence>
<dbReference type="STRING" id="1314777.A0A164T1V7"/>
<dbReference type="OrthoDB" id="3055998at2759"/>
<accession>A0A164T1V7</accession>
<feature type="active site" description="Nucleophile" evidence="9">
    <location>
        <position position="256"/>
    </location>
</feature>
<protein>
    <recommendedName>
        <fullName evidence="10">Beta-xylanase</fullName>
        <ecNumber evidence="10">3.2.1.8</ecNumber>
    </recommendedName>
</protein>
<feature type="domain" description="GH10" evidence="12">
    <location>
        <begin position="22"/>
        <end position="334"/>
    </location>
</feature>
<comment type="catalytic activity">
    <reaction evidence="1 10">
        <text>Endohydrolysis of (1-&gt;4)-beta-D-xylosidic linkages in xylans.</text>
        <dbReference type="EC" id="3.2.1.8"/>
    </reaction>
</comment>
<comment type="similarity">
    <text evidence="2 10">Belongs to the glycosyl hydrolase 10 (cellulase F) family.</text>
</comment>
<keyword evidence="14" id="KW-1185">Reference proteome</keyword>
<evidence type="ECO:0000256" key="10">
    <source>
        <dbReference type="RuleBase" id="RU361174"/>
    </source>
</evidence>
<evidence type="ECO:0000256" key="6">
    <source>
        <dbReference type="ARBA" id="ARBA00023277"/>
    </source>
</evidence>
<dbReference type="EMBL" id="KV419412">
    <property type="protein sequence ID" value="KZS92000.1"/>
    <property type="molecule type" value="Genomic_DNA"/>
</dbReference>
<dbReference type="PRINTS" id="PR00134">
    <property type="entry name" value="GLHYDRLASE10"/>
</dbReference>
<evidence type="ECO:0000259" key="12">
    <source>
        <dbReference type="PROSITE" id="PS51760"/>
    </source>
</evidence>
<dbReference type="EC" id="3.2.1.8" evidence="10"/>
<dbReference type="PANTHER" id="PTHR31490:SF88">
    <property type="entry name" value="BETA-XYLANASE"/>
    <property type="match status" value="1"/>
</dbReference>
<reference evidence="13 14" key="1">
    <citation type="journal article" date="2016" name="Mol. Biol. Evol.">
        <title>Comparative Genomics of Early-Diverging Mushroom-Forming Fungi Provides Insights into the Origins of Lignocellulose Decay Capabilities.</title>
        <authorList>
            <person name="Nagy L.G."/>
            <person name="Riley R."/>
            <person name="Tritt A."/>
            <person name="Adam C."/>
            <person name="Daum C."/>
            <person name="Floudas D."/>
            <person name="Sun H."/>
            <person name="Yadav J.S."/>
            <person name="Pangilinan J."/>
            <person name="Larsson K.H."/>
            <person name="Matsuura K."/>
            <person name="Barry K."/>
            <person name="Labutti K."/>
            <person name="Kuo R."/>
            <person name="Ohm R.A."/>
            <person name="Bhattacharya S.S."/>
            <person name="Shirouzu T."/>
            <person name="Yoshinaga Y."/>
            <person name="Martin F.M."/>
            <person name="Grigoriev I.V."/>
            <person name="Hibbett D.S."/>
        </authorList>
    </citation>
    <scope>NUCLEOTIDE SEQUENCE [LARGE SCALE GENOMIC DNA]</scope>
    <source>
        <strain evidence="13 14">HHB9708</strain>
    </source>
</reference>
<dbReference type="InterPro" id="IPR031158">
    <property type="entry name" value="GH10_AS"/>
</dbReference>
<evidence type="ECO:0000256" key="9">
    <source>
        <dbReference type="PROSITE-ProRule" id="PRU10061"/>
    </source>
</evidence>
<dbReference type="PROSITE" id="PS00591">
    <property type="entry name" value="GH10_1"/>
    <property type="match status" value="1"/>
</dbReference>
<dbReference type="AlphaFoldDB" id="A0A164T1V7"/>
<evidence type="ECO:0000256" key="5">
    <source>
        <dbReference type="ARBA" id="ARBA00022801"/>
    </source>
</evidence>
<dbReference type="SUPFAM" id="SSF51445">
    <property type="entry name" value="(Trans)glycosidases"/>
    <property type="match status" value="1"/>
</dbReference>
<evidence type="ECO:0000256" key="1">
    <source>
        <dbReference type="ARBA" id="ARBA00000681"/>
    </source>
</evidence>
<keyword evidence="3 13" id="KW-0858">Xylan degradation</keyword>
<dbReference type="PROSITE" id="PS51760">
    <property type="entry name" value="GH10_2"/>
    <property type="match status" value="1"/>
</dbReference>
<evidence type="ECO:0000313" key="14">
    <source>
        <dbReference type="Proteomes" id="UP000076722"/>
    </source>
</evidence>
<evidence type="ECO:0000256" key="7">
    <source>
        <dbReference type="ARBA" id="ARBA00023295"/>
    </source>
</evidence>
<feature type="signal peptide" evidence="11">
    <location>
        <begin position="1"/>
        <end position="21"/>
    </location>
</feature>
<keyword evidence="4 11" id="KW-0732">Signal</keyword>
<dbReference type="InterPro" id="IPR001000">
    <property type="entry name" value="GH10_dom"/>
</dbReference>
<dbReference type="Pfam" id="PF00331">
    <property type="entry name" value="Glyco_hydro_10"/>
    <property type="match status" value="1"/>
</dbReference>
<keyword evidence="5 10" id="KW-0378">Hydrolase</keyword>
<gene>
    <name evidence="13" type="ORF">SISNIDRAFT_129800</name>
</gene>
<keyword evidence="6 10" id="KW-0119">Carbohydrate metabolism</keyword>
<evidence type="ECO:0000256" key="2">
    <source>
        <dbReference type="ARBA" id="ARBA00007495"/>
    </source>
</evidence>
<name>A0A164T1V7_9AGAM</name>
<evidence type="ECO:0000256" key="3">
    <source>
        <dbReference type="ARBA" id="ARBA00022651"/>
    </source>
</evidence>
<dbReference type="SMART" id="SM00633">
    <property type="entry name" value="Glyco_10"/>
    <property type="match status" value="1"/>
</dbReference>
<dbReference type="Proteomes" id="UP000076722">
    <property type="component" value="Unassembled WGS sequence"/>
</dbReference>
<dbReference type="GO" id="GO:0031176">
    <property type="term" value="F:endo-1,4-beta-xylanase activity"/>
    <property type="evidence" value="ECO:0007669"/>
    <property type="project" value="UniProtKB-EC"/>
</dbReference>
<keyword evidence="8 10" id="KW-0624">Polysaccharide degradation</keyword>
<dbReference type="InterPro" id="IPR017853">
    <property type="entry name" value="GH"/>
</dbReference>
<dbReference type="Gene3D" id="3.20.20.80">
    <property type="entry name" value="Glycosidases"/>
    <property type="match status" value="1"/>
</dbReference>
<proteinExistence type="inferred from homology"/>